<accession>A0AA38IFU9</accession>
<dbReference type="Pfam" id="PF23055">
    <property type="entry name" value="DUF7041"/>
    <property type="match status" value="1"/>
</dbReference>
<dbReference type="Proteomes" id="UP001168821">
    <property type="component" value="Unassembled WGS sequence"/>
</dbReference>
<name>A0AA38IFU9_9CUCU</name>
<gene>
    <name evidence="4" type="ORF">Zmor_016265</name>
</gene>
<evidence type="ECO:0000259" key="3">
    <source>
        <dbReference type="Pfam" id="PF23055"/>
    </source>
</evidence>
<comment type="caution">
    <text evidence="4">The sequence shown here is derived from an EMBL/GenBank/DDBJ whole genome shotgun (WGS) entry which is preliminary data.</text>
</comment>
<dbReference type="PANTHER" id="PTHR33327">
    <property type="entry name" value="ENDONUCLEASE"/>
    <property type="match status" value="1"/>
</dbReference>
<keyword evidence="1" id="KW-0175">Coiled coil</keyword>
<feature type="domain" description="DUF7041" evidence="3">
    <location>
        <begin position="46"/>
        <end position="129"/>
    </location>
</feature>
<sequence>MTDAETIAKLQQELADARAALQSKTRENPEERNEVVSIGAGNTPKLPIFWQRDPQLWFAQVEAQFHSHRIKADNTKYFTVVAALDSSVLQPVADIIANPPDEQRYETIKKKLIEAYTDSQERQIRKLLNELELGDKKPSQLMREMKALAGAQIQEDFLKTLWVQRLPTNVQLVLSGSDGLKLDRIAEMADKMVEIYTSNVATTGISAVSAANVAQTSETAAPPFEVTPLAVDRISGLEKQIATLTATLERLVTDRGRSHSQNKYGRRGRYRSVSRNRARGNEKEGELCYYHAKFGAAARKCYKPCNFERQEN</sequence>
<reference evidence="4" key="1">
    <citation type="journal article" date="2023" name="G3 (Bethesda)">
        <title>Whole genome assemblies of Zophobas morio and Tenebrio molitor.</title>
        <authorList>
            <person name="Kaur S."/>
            <person name="Stinson S.A."/>
            <person name="diCenzo G.C."/>
        </authorList>
    </citation>
    <scope>NUCLEOTIDE SEQUENCE</scope>
    <source>
        <strain evidence="4">QUZm001</strain>
    </source>
</reference>
<dbReference type="InterPro" id="IPR055469">
    <property type="entry name" value="DUF7041"/>
</dbReference>
<feature type="coiled-coil region" evidence="1">
    <location>
        <begin position="7"/>
        <end position="34"/>
    </location>
</feature>
<evidence type="ECO:0000313" key="5">
    <source>
        <dbReference type="Proteomes" id="UP001168821"/>
    </source>
</evidence>
<protein>
    <recommendedName>
        <fullName evidence="3">DUF7041 domain-containing protein</fullName>
    </recommendedName>
</protein>
<evidence type="ECO:0000256" key="2">
    <source>
        <dbReference type="SAM" id="MobiDB-lite"/>
    </source>
</evidence>
<dbReference type="AlphaFoldDB" id="A0AA38IFU9"/>
<dbReference type="PANTHER" id="PTHR33327:SF3">
    <property type="entry name" value="RNA-DIRECTED DNA POLYMERASE"/>
    <property type="match status" value="1"/>
</dbReference>
<proteinExistence type="predicted"/>
<evidence type="ECO:0000313" key="4">
    <source>
        <dbReference type="EMBL" id="KAJ3657253.1"/>
    </source>
</evidence>
<keyword evidence="5" id="KW-1185">Reference proteome</keyword>
<organism evidence="4 5">
    <name type="scientific">Zophobas morio</name>
    <dbReference type="NCBI Taxonomy" id="2755281"/>
    <lineage>
        <taxon>Eukaryota</taxon>
        <taxon>Metazoa</taxon>
        <taxon>Ecdysozoa</taxon>
        <taxon>Arthropoda</taxon>
        <taxon>Hexapoda</taxon>
        <taxon>Insecta</taxon>
        <taxon>Pterygota</taxon>
        <taxon>Neoptera</taxon>
        <taxon>Endopterygota</taxon>
        <taxon>Coleoptera</taxon>
        <taxon>Polyphaga</taxon>
        <taxon>Cucujiformia</taxon>
        <taxon>Tenebrionidae</taxon>
        <taxon>Zophobas</taxon>
    </lineage>
</organism>
<feature type="region of interest" description="Disordered" evidence="2">
    <location>
        <begin position="255"/>
        <end position="278"/>
    </location>
</feature>
<feature type="compositionally biased region" description="Basic residues" evidence="2">
    <location>
        <begin position="258"/>
        <end position="278"/>
    </location>
</feature>
<dbReference type="EMBL" id="JALNTZ010000004">
    <property type="protein sequence ID" value="KAJ3657253.1"/>
    <property type="molecule type" value="Genomic_DNA"/>
</dbReference>
<evidence type="ECO:0000256" key="1">
    <source>
        <dbReference type="SAM" id="Coils"/>
    </source>
</evidence>